<keyword evidence="7" id="KW-0677">Repeat</keyword>
<reference evidence="21" key="1">
    <citation type="submission" date="2020-11" db="EMBL/GenBank/DDBJ databases">
        <authorList>
            <person name="Tran Van P."/>
        </authorList>
    </citation>
    <scope>NUCLEOTIDE SEQUENCE</scope>
</reference>
<dbReference type="Pfam" id="PF17205">
    <property type="entry name" value="PSI_integrin"/>
    <property type="match status" value="1"/>
</dbReference>
<feature type="transmembrane region" description="Helical" evidence="16">
    <location>
        <begin position="736"/>
        <end position="758"/>
    </location>
</feature>
<dbReference type="Pfam" id="PF08725">
    <property type="entry name" value="Integrin_b_cyt"/>
    <property type="match status" value="1"/>
</dbReference>
<dbReference type="Gene3D" id="2.10.25.10">
    <property type="entry name" value="Laminin"/>
    <property type="match status" value="4"/>
</dbReference>
<dbReference type="GO" id="GO:0007160">
    <property type="term" value="P:cell-matrix adhesion"/>
    <property type="evidence" value="ECO:0007669"/>
    <property type="project" value="TreeGrafter"/>
</dbReference>
<feature type="disulfide bond" evidence="14">
    <location>
        <begin position="589"/>
        <end position="598"/>
    </location>
</feature>
<evidence type="ECO:0000256" key="3">
    <source>
        <dbReference type="ARBA" id="ARBA00022475"/>
    </source>
</evidence>
<feature type="domain" description="Integrin beta subunit tail" evidence="20">
    <location>
        <begin position="652"/>
        <end position="735"/>
    </location>
</feature>
<dbReference type="Gene3D" id="1.20.5.100">
    <property type="entry name" value="Cytochrome c1, transmembrane anchor, C-terminal"/>
    <property type="match status" value="1"/>
</dbReference>
<feature type="disulfide bond" evidence="14">
    <location>
        <begin position="507"/>
        <end position="521"/>
    </location>
</feature>
<sequence length="806" mass="89553">MEKGSVFIVLCVFLHAMVVFGQLTEKLISNPCTSKDTCHECIQTPTCAWCSQPNFTSPDGSPIPRCNQQNRYLDSQLQARCDPAHIINPSNHYEAIYDYELSKKAHSGKEAIQIRPQRVSLQCRVKEAYDLSLWYAQAEDYPVDLYYLMDLSKSMEDDKEKLSELAILLAKEMEKITSNFKLGFGSFVDKVVMPYVSTVPAKLQAPCDGCAAPYGFKNHMTLGTDSSQFAHEVRSANISGNLDAPEGGFDAIMQAIVCKNTIGWRDRARRLLVFSTDASFHFAGDGKLGGIITPNDGQCHLDHRGAYTHSLLLDYPSVSQINQKVKENSINIIFAVTDQQRYVYDKLSETVEGASSGTLSQDSSNVVELIKDQYNQITSSVEMKDNATSNVQITYFSRCLDEGGPLKQTNRCDGLKVGTKVQFTVRIEVLSCPPNPRDWMQYIQIYPVGINESLIVELKMICDCDCEKPGNPGYKPPSLATECNHHGSLQCGKCVCDDSHFGRFCECDLNTDDFYDNQSGCRPGNSTDILCSNRGNCVCGVCECFKRPNQDEVISGPYCECDNFSCDRHNGLLCSGPEHGECLCGECKCKGNWIGPACGCLNTTDSCYPRDGGEMCSGKGECICGACECIETEVGRYSGKFCQECPTCPGRCEELKPCVQCKTFKSGELSEEECDACPFVPVEVDVAQEENPDERLCTFTDVDECRFYFVYGYSDDTNELIVRVQRTKDCPPVIDILGIVLGVIGAIVALGVAVLLLWKILTTIHDRREFAKFEKERMLAKWDTVSFLQLLSLPSILHSSYLTHAL</sequence>
<evidence type="ECO:0000313" key="22">
    <source>
        <dbReference type="Proteomes" id="UP000677054"/>
    </source>
</evidence>
<proteinExistence type="inferred from homology"/>
<feature type="chain" id="PRO_5036402709" description="Integrin beta" evidence="17">
    <location>
        <begin position="22"/>
        <end position="806"/>
    </location>
</feature>
<dbReference type="SUPFAM" id="SSF53300">
    <property type="entry name" value="vWA-like"/>
    <property type="match status" value="1"/>
</dbReference>
<dbReference type="SMART" id="SM01242">
    <property type="entry name" value="Integrin_B_tail"/>
    <property type="match status" value="1"/>
</dbReference>
<dbReference type="PANTHER" id="PTHR10082">
    <property type="entry name" value="INTEGRIN BETA SUBUNIT"/>
    <property type="match status" value="1"/>
</dbReference>
<keyword evidence="13" id="KW-0325">Glycoprotein</keyword>
<dbReference type="GO" id="GO:0007229">
    <property type="term" value="P:integrin-mediated signaling pathway"/>
    <property type="evidence" value="ECO:0007669"/>
    <property type="project" value="UniProtKB-KW"/>
</dbReference>
<feature type="disulfide bond" evidence="14">
    <location>
        <begin position="539"/>
        <end position="574"/>
    </location>
</feature>
<feature type="signal peptide" evidence="17">
    <location>
        <begin position="1"/>
        <end position="21"/>
    </location>
</feature>
<dbReference type="InterPro" id="IPR014836">
    <property type="entry name" value="Integrin_bsu_cyt_dom"/>
</dbReference>
<dbReference type="InterPro" id="IPR036349">
    <property type="entry name" value="Integrin_bsu_tail_dom_sf"/>
</dbReference>
<gene>
    <name evidence="21" type="ORF">DSTB1V02_LOCUS1619</name>
</gene>
<comment type="similarity">
    <text evidence="2 15">Belongs to the integrin beta chain family.</text>
</comment>
<feature type="disulfide bond" evidence="14">
    <location>
        <begin position="258"/>
        <end position="299"/>
    </location>
</feature>
<dbReference type="FunFam" id="3.40.50.410:FF:000002">
    <property type="entry name" value="Integrin beta"/>
    <property type="match status" value="1"/>
</dbReference>
<evidence type="ECO:0000256" key="1">
    <source>
        <dbReference type="ARBA" id="ARBA00004251"/>
    </source>
</evidence>
<feature type="disulfide bond" evidence="14">
    <location>
        <begin position="491"/>
        <end position="531"/>
    </location>
</feature>
<evidence type="ECO:0000313" key="21">
    <source>
        <dbReference type="EMBL" id="CAD7241635.1"/>
    </source>
</evidence>
<feature type="disulfide bond" evidence="14">
    <location>
        <begin position="41"/>
        <end position="81"/>
    </location>
</feature>
<feature type="disulfide bond" evidence="14">
    <location>
        <begin position="622"/>
        <end position="627"/>
    </location>
</feature>
<dbReference type="EMBL" id="CAJPEV010000158">
    <property type="protein sequence ID" value="CAG0881560.1"/>
    <property type="molecule type" value="Genomic_DNA"/>
</dbReference>
<feature type="disulfide bond" evidence="14">
    <location>
        <begin position="624"/>
        <end position="674"/>
    </location>
</feature>
<dbReference type="PROSITE" id="PS52047">
    <property type="entry name" value="I_EGF_2"/>
    <property type="match status" value="1"/>
</dbReference>
<dbReference type="InterPro" id="IPR012896">
    <property type="entry name" value="Integrin_bsu_tail"/>
</dbReference>
<dbReference type="Pfam" id="PF23105">
    <property type="entry name" value="EGF_integrin"/>
    <property type="match status" value="2"/>
</dbReference>
<feature type="disulfide bond" evidence="14">
    <location>
        <begin position="600"/>
        <end position="607"/>
    </location>
</feature>
<dbReference type="SMART" id="SM00187">
    <property type="entry name" value="INB"/>
    <property type="match status" value="1"/>
</dbReference>
<dbReference type="GO" id="GO:0005925">
    <property type="term" value="C:focal adhesion"/>
    <property type="evidence" value="ECO:0007669"/>
    <property type="project" value="TreeGrafter"/>
</dbReference>
<dbReference type="SUPFAM" id="SSF69179">
    <property type="entry name" value="Integrin domains"/>
    <property type="match status" value="1"/>
</dbReference>
<dbReference type="Gene3D" id="2.60.40.1510">
    <property type="entry name" value="ntegrin, alpha v. Chain A, domain 3"/>
    <property type="match status" value="1"/>
</dbReference>
<evidence type="ECO:0000256" key="6">
    <source>
        <dbReference type="ARBA" id="ARBA00022729"/>
    </source>
</evidence>
<keyword evidence="11 16" id="KW-0472">Membrane</keyword>
<dbReference type="Pfam" id="PF00362">
    <property type="entry name" value="Integrin_beta"/>
    <property type="match status" value="1"/>
</dbReference>
<dbReference type="InterPro" id="IPR015812">
    <property type="entry name" value="Integrin_bsu"/>
</dbReference>
<feature type="disulfide bond" evidence="14">
    <location>
        <begin position="645"/>
        <end position="648"/>
    </location>
</feature>
<feature type="domain" description="Integrin beta subunit cytoplasmic" evidence="19">
    <location>
        <begin position="759"/>
        <end position="790"/>
    </location>
</feature>
<feature type="disulfide bond" evidence="14">
    <location>
        <begin position="462"/>
        <end position="466"/>
    </location>
</feature>
<keyword evidence="4" id="KW-0245">EGF-like domain</keyword>
<dbReference type="GO" id="GO:0007157">
    <property type="term" value="P:heterophilic cell-cell adhesion via plasma membrane cell adhesion molecules"/>
    <property type="evidence" value="ECO:0007669"/>
    <property type="project" value="UniProtKB-ARBA"/>
</dbReference>
<keyword evidence="5 15" id="KW-0812">Transmembrane</keyword>
<dbReference type="Gene3D" id="3.30.1680.10">
    <property type="entry name" value="ligand-binding face of the semaphorins, domain 2"/>
    <property type="match status" value="1"/>
</dbReference>
<dbReference type="GO" id="GO:0008305">
    <property type="term" value="C:integrin complex"/>
    <property type="evidence" value="ECO:0007669"/>
    <property type="project" value="TreeGrafter"/>
</dbReference>
<dbReference type="InterPro" id="IPR057073">
    <property type="entry name" value="EGF_integrin_2"/>
</dbReference>
<dbReference type="Pfam" id="PF07965">
    <property type="entry name" value="Integrin_B_tail"/>
    <property type="match status" value="1"/>
</dbReference>
<dbReference type="InterPro" id="IPR036465">
    <property type="entry name" value="vWFA_dom_sf"/>
</dbReference>
<dbReference type="GO" id="GO:0009986">
    <property type="term" value="C:cell surface"/>
    <property type="evidence" value="ECO:0007669"/>
    <property type="project" value="TreeGrafter"/>
</dbReference>
<evidence type="ECO:0000256" key="2">
    <source>
        <dbReference type="ARBA" id="ARBA00007449"/>
    </source>
</evidence>
<keyword evidence="8 15" id="KW-0130">Cell adhesion</keyword>
<dbReference type="SUPFAM" id="SSF69687">
    <property type="entry name" value="Integrin beta tail domain"/>
    <property type="match status" value="1"/>
</dbReference>
<dbReference type="SMART" id="SM01241">
    <property type="entry name" value="Integrin_b_cyt"/>
    <property type="match status" value="1"/>
</dbReference>
<keyword evidence="6 17" id="KW-0732">Signal</keyword>
<dbReference type="GO" id="GO:0016477">
    <property type="term" value="P:cell migration"/>
    <property type="evidence" value="ECO:0007669"/>
    <property type="project" value="TreeGrafter"/>
</dbReference>
<feature type="disulfide bond" evidence="14">
    <location>
        <begin position="658"/>
        <end position="730"/>
    </location>
</feature>
<evidence type="ECO:0000259" key="19">
    <source>
        <dbReference type="SMART" id="SM01241"/>
    </source>
</evidence>
<organism evidence="21">
    <name type="scientific">Darwinula stevensoni</name>
    <dbReference type="NCBI Taxonomy" id="69355"/>
    <lineage>
        <taxon>Eukaryota</taxon>
        <taxon>Metazoa</taxon>
        <taxon>Ecdysozoa</taxon>
        <taxon>Arthropoda</taxon>
        <taxon>Crustacea</taxon>
        <taxon>Oligostraca</taxon>
        <taxon>Ostracoda</taxon>
        <taxon>Podocopa</taxon>
        <taxon>Podocopida</taxon>
        <taxon>Darwinulocopina</taxon>
        <taxon>Darwinuloidea</taxon>
        <taxon>Darwinulidae</taxon>
        <taxon>Darwinula</taxon>
    </lineage>
</organism>
<feature type="disulfide bond" evidence="14">
    <location>
        <begin position="544"/>
        <end position="559"/>
    </location>
</feature>
<feature type="disulfide bond" evidence="14">
    <location>
        <begin position="584"/>
        <end position="616"/>
    </location>
</feature>
<evidence type="ECO:0000256" key="4">
    <source>
        <dbReference type="ARBA" id="ARBA00022536"/>
    </source>
</evidence>
<dbReference type="GO" id="GO:0005178">
    <property type="term" value="F:integrin binding"/>
    <property type="evidence" value="ECO:0007669"/>
    <property type="project" value="TreeGrafter"/>
</dbReference>
<evidence type="ECO:0000256" key="10">
    <source>
        <dbReference type="ARBA" id="ARBA00023037"/>
    </source>
</evidence>
<dbReference type="FunFam" id="2.10.25.10:FF:000036">
    <property type="entry name" value="Integrin beta"/>
    <property type="match status" value="1"/>
</dbReference>
<dbReference type="SUPFAM" id="SSF57196">
    <property type="entry name" value="EGF/Laminin"/>
    <property type="match status" value="1"/>
</dbReference>
<dbReference type="InterPro" id="IPR032695">
    <property type="entry name" value="Integrin_dom_sf"/>
</dbReference>
<evidence type="ECO:0000259" key="20">
    <source>
        <dbReference type="SMART" id="SM01242"/>
    </source>
</evidence>
<evidence type="ECO:0000256" key="16">
    <source>
        <dbReference type="SAM" id="Phobius"/>
    </source>
</evidence>
<keyword evidence="10 15" id="KW-0401">Integrin</keyword>
<dbReference type="Gene3D" id="4.10.1240.30">
    <property type="match status" value="1"/>
</dbReference>
<evidence type="ECO:0000256" key="5">
    <source>
        <dbReference type="ARBA" id="ARBA00022692"/>
    </source>
</evidence>
<feature type="domain" description="Integrin beta subunit VWA" evidence="18">
    <location>
        <begin position="37"/>
        <end position="464"/>
    </location>
</feature>
<dbReference type="Proteomes" id="UP000677054">
    <property type="component" value="Unassembled WGS sequence"/>
</dbReference>
<dbReference type="Gene3D" id="3.40.50.410">
    <property type="entry name" value="von Willebrand factor, type A domain"/>
    <property type="match status" value="1"/>
</dbReference>
<keyword evidence="9 16" id="KW-1133">Transmembrane helix</keyword>
<accession>A0A7R8ZZ03</accession>
<evidence type="ECO:0000256" key="17">
    <source>
        <dbReference type="SAM" id="SignalP"/>
    </source>
</evidence>
<evidence type="ECO:0000256" key="7">
    <source>
        <dbReference type="ARBA" id="ARBA00022737"/>
    </source>
</evidence>
<feature type="disulfide bond" evidence="14">
    <location>
        <begin position="496"/>
        <end position="505"/>
    </location>
</feature>
<evidence type="ECO:0000256" key="9">
    <source>
        <dbReference type="ARBA" id="ARBA00022989"/>
    </source>
</evidence>
<feature type="disulfide bond" evidence="14">
    <location>
        <begin position="537"/>
        <end position="542"/>
    </location>
</feature>
<dbReference type="AlphaFoldDB" id="A0A7R8ZZ03"/>
<evidence type="ECO:0000256" key="14">
    <source>
        <dbReference type="PIRSR" id="PIRSR002512-1"/>
    </source>
</evidence>
<dbReference type="PROSITE" id="PS00243">
    <property type="entry name" value="I_EGF_1"/>
    <property type="match status" value="2"/>
</dbReference>
<keyword evidence="3" id="KW-1003">Cell membrane</keyword>
<evidence type="ECO:0000256" key="13">
    <source>
        <dbReference type="ARBA" id="ARBA00023180"/>
    </source>
</evidence>
<dbReference type="GO" id="GO:0033627">
    <property type="term" value="P:cell adhesion mediated by integrin"/>
    <property type="evidence" value="ECO:0007669"/>
    <property type="project" value="TreeGrafter"/>
</dbReference>
<evidence type="ECO:0000259" key="18">
    <source>
        <dbReference type="SMART" id="SM00187"/>
    </source>
</evidence>
<keyword evidence="12 14" id="KW-1015">Disulfide bond</keyword>
<keyword evidence="22" id="KW-1185">Reference proteome</keyword>
<feature type="disulfide bond" evidence="14">
    <location>
        <begin position="561"/>
        <end position="566"/>
    </location>
</feature>
<dbReference type="SUPFAM" id="SSF103575">
    <property type="entry name" value="Plexin repeat"/>
    <property type="match status" value="1"/>
</dbReference>
<dbReference type="PRINTS" id="PR01186">
    <property type="entry name" value="INTEGRINB"/>
</dbReference>
<evidence type="ECO:0000256" key="8">
    <source>
        <dbReference type="ARBA" id="ARBA00022889"/>
    </source>
</evidence>
<evidence type="ECO:0000256" key="12">
    <source>
        <dbReference type="ARBA" id="ARBA00023157"/>
    </source>
</evidence>
<feature type="disulfide bond" evidence="14">
    <location>
        <begin position="38"/>
        <end position="47"/>
    </location>
</feature>
<name>A0A7R8ZZ03_9CRUS</name>
<dbReference type="OrthoDB" id="410592at2759"/>
<feature type="disulfide bond" evidence="14">
    <location>
        <begin position="582"/>
        <end position="587"/>
    </location>
</feature>
<dbReference type="PANTHER" id="PTHR10082:SF60">
    <property type="entry name" value="INTEGRIN BETA-PS"/>
    <property type="match status" value="1"/>
</dbReference>
<feature type="disulfide bond" evidence="14">
    <location>
        <begin position="399"/>
        <end position="412"/>
    </location>
</feature>
<feature type="disulfide bond" evidence="14">
    <location>
        <begin position="207"/>
        <end position="210"/>
    </location>
</feature>
<evidence type="ECO:0000256" key="11">
    <source>
        <dbReference type="ARBA" id="ARBA00023136"/>
    </source>
</evidence>
<feature type="disulfide bond" evidence="14">
    <location>
        <begin position="652"/>
        <end position="661"/>
    </location>
</feature>
<dbReference type="PIRSF" id="PIRSF002512">
    <property type="entry name" value="Integrin_B"/>
    <property type="match status" value="1"/>
</dbReference>
<comment type="subcellular location">
    <subcellularLocation>
        <location evidence="1 15">Cell membrane</location>
        <topology evidence="1 15">Single-pass type I membrane protein</topology>
    </subcellularLocation>
</comment>
<dbReference type="InterPro" id="IPR033760">
    <property type="entry name" value="Integrin_beta_N"/>
</dbReference>
<dbReference type="EMBL" id="LR899675">
    <property type="protein sequence ID" value="CAD7241635.1"/>
    <property type="molecule type" value="Genomic_DNA"/>
</dbReference>
<feature type="disulfide bond" evidence="14">
    <location>
        <begin position="50"/>
        <end position="66"/>
    </location>
</feature>
<protein>
    <recommendedName>
        <fullName evidence="15">Integrin beta</fullName>
    </recommendedName>
</protein>
<dbReference type="InterPro" id="IPR057243">
    <property type="entry name" value="Integrin_I-EGF_CS"/>
</dbReference>
<feature type="disulfide bond" evidence="14">
    <location>
        <begin position="629"/>
        <end position="642"/>
    </location>
</feature>
<dbReference type="InterPro" id="IPR002369">
    <property type="entry name" value="Integrin_bsu_VWA"/>
</dbReference>
<evidence type="ECO:0000256" key="15">
    <source>
        <dbReference type="RuleBase" id="RU000633"/>
    </source>
</evidence>